<sequence>MKKRGPKKRKKANLIPPSTYIIFSLMVLLSAIGLDYIGWKSGEKSYLFSSLAKKKEVLLSQEAPPGQEPPPGQETLDQIVIKSLTLLKIPYDSNQQYRDKKGVLHLMIDLPLKKYKELESLLEKEFNKASASVQEKEEQLGAEKNYYLWQVKGKRKQKLSILFASQKEKIKAELPPRKARNKVAIIVDDMGYSLKAINDICSLNKPLTVSILPYTPLAKETARIAHQNKLEVMLHLPLESINSQRGNRIEGIILSRMGKEEILKMVEANLDQIPYVTGVNNHMGSKITANEILMSLVLGPLKKRNLFFVDSRTTSKSKAYNVAQTLGIPSAYRHVFLDGENRKGYTKGKMIELFRLAQRRGEAIGICHPSERTLRALRENFHLMEKYNIEPVFVSLLTK</sequence>
<name>A0A0F9QXL9_9ZZZZ</name>
<protein>
    <recommendedName>
        <fullName evidence="3">Divergent polysaccharide deacetylase family protein</fullName>
    </recommendedName>
</protein>
<evidence type="ECO:0000313" key="2">
    <source>
        <dbReference type="EMBL" id="KKN47234.1"/>
    </source>
</evidence>
<accession>A0A0F9QXL9</accession>
<dbReference type="AlphaFoldDB" id="A0A0F9QXL9"/>
<evidence type="ECO:0008006" key="3">
    <source>
        <dbReference type="Google" id="ProtNLM"/>
    </source>
</evidence>
<keyword evidence="1" id="KW-0812">Transmembrane</keyword>
<dbReference type="Gene3D" id="3.20.20.370">
    <property type="entry name" value="Glycoside hydrolase/deacetylase"/>
    <property type="match status" value="1"/>
</dbReference>
<keyword evidence="1" id="KW-0472">Membrane</keyword>
<dbReference type="SUPFAM" id="SSF88713">
    <property type="entry name" value="Glycoside hydrolase/deacetylase"/>
    <property type="match status" value="1"/>
</dbReference>
<dbReference type="CDD" id="cd10936">
    <property type="entry name" value="CE4_DAC2"/>
    <property type="match status" value="1"/>
</dbReference>
<dbReference type="InterPro" id="IPR006837">
    <property type="entry name" value="Divergent_DAC"/>
</dbReference>
<evidence type="ECO:0000256" key="1">
    <source>
        <dbReference type="SAM" id="Phobius"/>
    </source>
</evidence>
<dbReference type="InterPro" id="IPR011330">
    <property type="entry name" value="Glyco_hydro/deAcase_b/a-brl"/>
</dbReference>
<dbReference type="GO" id="GO:0005975">
    <property type="term" value="P:carbohydrate metabolic process"/>
    <property type="evidence" value="ECO:0007669"/>
    <property type="project" value="InterPro"/>
</dbReference>
<dbReference type="PANTHER" id="PTHR30105:SF2">
    <property type="entry name" value="DIVERGENT POLYSACCHARIDE DEACETYLASE SUPERFAMILY"/>
    <property type="match status" value="1"/>
</dbReference>
<organism evidence="2">
    <name type="scientific">marine sediment metagenome</name>
    <dbReference type="NCBI Taxonomy" id="412755"/>
    <lineage>
        <taxon>unclassified sequences</taxon>
        <taxon>metagenomes</taxon>
        <taxon>ecological metagenomes</taxon>
    </lineage>
</organism>
<dbReference type="Pfam" id="PF04748">
    <property type="entry name" value="Polysacc_deac_2"/>
    <property type="match status" value="1"/>
</dbReference>
<dbReference type="PANTHER" id="PTHR30105">
    <property type="entry name" value="UNCHARACTERIZED YIBQ-RELATED"/>
    <property type="match status" value="1"/>
</dbReference>
<keyword evidence="1" id="KW-1133">Transmembrane helix</keyword>
<dbReference type="EMBL" id="LAZR01001288">
    <property type="protein sequence ID" value="KKN47234.1"/>
    <property type="molecule type" value="Genomic_DNA"/>
</dbReference>
<comment type="caution">
    <text evidence="2">The sequence shown here is derived from an EMBL/GenBank/DDBJ whole genome shotgun (WGS) entry which is preliminary data.</text>
</comment>
<feature type="transmembrane region" description="Helical" evidence="1">
    <location>
        <begin position="20"/>
        <end position="39"/>
    </location>
</feature>
<gene>
    <name evidence="2" type="ORF">LCGC14_0664910</name>
</gene>
<proteinExistence type="predicted"/>
<reference evidence="2" key="1">
    <citation type="journal article" date="2015" name="Nature">
        <title>Complex archaea that bridge the gap between prokaryotes and eukaryotes.</title>
        <authorList>
            <person name="Spang A."/>
            <person name="Saw J.H."/>
            <person name="Jorgensen S.L."/>
            <person name="Zaremba-Niedzwiedzka K."/>
            <person name="Martijn J."/>
            <person name="Lind A.E."/>
            <person name="van Eijk R."/>
            <person name="Schleper C."/>
            <person name="Guy L."/>
            <person name="Ettema T.J."/>
        </authorList>
    </citation>
    <scope>NUCLEOTIDE SEQUENCE</scope>
</reference>